<dbReference type="AlphaFoldDB" id="J9GLA5"/>
<dbReference type="EMBL" id="AMCI01002350">
    <property type="protein sequence ID" value="EJX02953.1"/>
    <property type="molecule type" value="Genomic_DNA"/>
</dbReference>
<reference evidence="1" key="1">
    <citation type="journal article" date="2012" name="PLoS ONE">
        <title>Gene sets for utilization of primary and secondary nutrition supplies in the distal gut of endangered iberian lynx.</title>
        <authorList>
            <person name="Alcaide M."/>
            <person name="Messina E."/>
            <person name="Richter M."/>
            <person name="Bargiela R."/>
            <person name="Peplies J."/>
            <person name="Huws S.A."/>
            <person name="Newbold C.J."/>
            <person name="Golyshin P.N."/>
            <person name="Simon M.A."/>
            <person name="Lopez G."/>
            <person name="Yakimov M.M."/>
            <person name="Ferrer M."/>
        </authorList>
    </citation>
    <scope>NUCLEOTIDE SEQUENCE</scope>
</reference>
<gene>
    <name evidence="1" type="ORF">EVA_08942</name>
</gene>
<accession>J9GLA5</accession>
<proteinExistence type="predicted"/>
<organism evidence="1">
    <name type="scientific">gut metagenome</name>
    <dbReference type="NCBI Taxonomy" id="749906"/>
    <lineage>
        <taxon>unclassified sequences</taxon>
        <taxon>metagenomes</taxon>
        <taxon>organismal metagenomes</taxon>
    </lineage>
</organism>
<comment type="caution">
    <text evidence="1">The sequence shown here is derived from an EMBL/GenBank/DDBJ whole genome shotgun (WGS) entry which is preliminary data.</text>
</comment>
<protein>
    <submittedName>
        <fullName evidence="1">Uncharacterized protein</fullName>
    </submittedName>
</protein>
<name>J9GLA5_9ZZZZ</name>
<sequence>MFLSYSDAAVKAFTAKKRRGIPVRFFAFLENFWECGISYLSMPIRSASL</sequence>
<evidence type="ECO:0000313" key="1">
    <source>
        <dbReference type="EMBL" id="EJX02953.1"/>
    </source>
</evidence>